<dbReference type="STRING" id="1133849.O3I_023355"/>
<keyword evidence="3" id="KW-0804">Transcription</keyword>
<sequence length="347" mass="38078">MAVVSWSDSGSPSLPYEVVQACLGPELSAVDRTDLWRDYVARNRGRLEVRFDSPADFWAEVWTQRAVATRSNSTGCLEFVEFVSGAAVYERSDEIAESGGDDTAGLYITIEGRVTLHQDDHAVELGPGRMGVVRYDQGMGVSHGDGAHGYLVGIPSYVLPSVREPRGLLRINRQNAILKSIRLLAGTLAAERLQLTATEFATIGKALVDLVAGVLDQQRAPQLDTYARIAADARRRIELYSNDPRLTVQTLADSLGCSRRQLEIAMKTATGSTPGEQLRETRLQRAYERLTDPENREAIVDVATSTGYSSLSGFRASFAARFDVQPGELKLRSRSSDPSPSRPPYRN</sequence>
<keyword evidence="1" id="KW-0805">Transcription regulation</keyword>
<dbReference type="Proteomes" id="UP000006304">
    <property type="component" value="Chromosome"/>
</dbReference>
<feature type="domain" description="HTH araC/xylS-type" evidence="5">
    <location>
        <begin position="231"/>
        <end position="332"/>
    </location>
</feature>
<dbReference type="PANTHER" id="PTHR46796:SF6">
    <property type="entry name" value="ARAC SUBFAMILY"/>
    <property type="match status" value="1"/>
</dbReference>
<keyword evidence="2" id="KW-0238">DNA-binding</keyword>
<dbReference type="Gene3D" id="1.10.10.60">
    <property type="entry name" value="Homeodomain-like"/>
    <property type="match status" value="1"/>
</dbReference>
<evidence type="ECO:0000313" key="7">
    <source>
        <dbReference type="Proteomes" id="UP000006304"/>
    </source>
</evidence>
<protein>
    <submittedName>
        <fullName evidence="6">Putative transcriptional regulator</fullName>
    </submittedName>
</protein>
<dbReference type="GO" id="GO:0043565">
    <property type="term" value="F:sequence-specific DNA binding"/>
    <property type="evidence" value="ECO:0007669"/>
    <property type="project" value="InterPro"/>
</dbReference>
<evidence type="ECO:0000256" key="1">
    <source>
        <dbReference type="ARBA" id="ARBA00023015"/>
    </source>
</evidence>
<dbReference type="eggNOG" id="COG4977">
    <property type="taxonomic scope" value="Bacteria"/>
</dbReference>
<dbReference type="SMART" id="SM00342">
    <property type="entry name" value="HTH_ARAC"/>
    <property type="match status" value="1"/>
</dbReference>
<dbReference type="SUPFAM" id="SSF46689">
    <property type="entry name" value="Homeodomain-like"/>
    <property type="match status" value="1"/>
</dbReference>
<name>K0F509_NOCB7</name>
<evidence type="ECO:0000256" key="2">
    <source>
        <dbReference type="ARBA" id="ARBA00023125"/>
    </source>
</evidence>
<dbReference type="InterPro" id="IPR050204">
    <property type="entry name" value="AraC_XylS_family_regulators"/>
</dbReference>
<dbReference type="HOGENOM" id="CLU_049704_2_2_11"/>
<keyword evidence="7" id="KW-1185">Reference proteome</keyword>
<dbReference type="InterPro" id="IPR009057">
    <property type="entry name" value="Homeodomain-like_sf"/>
</dbReference>
<evidence type="ECO:0000313" key="6">
    <source>
        <dbReference type="EMBL" id="AFU02626.1"/>
    </source>
</evidence>
<dbReference type="RefSeq" id="WP_014985481.1">
    <property type="nucleotide sequence ID" value="NC_018681.1"/>
</dbReference>
<organism evidence="6 7">
    <name type="scientific">Nocardia brasiliensis (strain ATCC 700358 / HUJEG-1)</name>
    <dbReference type="NCBI Taxonomy" id="1133849"/>
    <lineage>
        <taxon>Bacteria</taxon>
        <taxon>Bacillati</taxon>
        <taxon>Actinomycetota</taxon>
        <taxon>Actinomycetes</taxon>
        <taxon>Mycobacteriales</taxon>
        <taxon>Nocardiaceae</taxon>
        <taxon>Nocardia</taxon>
    </lineage>
</organism>
<dbReference type="KEGG" id="nbr:O3I_023355"/>
<dbReference type="InterPro" id="IPR018060">
    <property type="entry name" value="HTH_AraC"/>
</dbReference>
<evidence type="ECO:0000259" key="5">
    <source>
        <dbReference type="PROSITE" id="PS01124"/>
    </source>
</evidence>
<feature type="region of interest" description="Disordered" evidence="4">
    <location>
        <begin position="328"/>
        <end position="347"/>
    </location>
</feature>
<proteinExistence type="predicted"/>
<dbReference type="AlphaFoldDB" id="K0F509"/>
<reference evidence="6 7" key="1">
    <citation type="journal article" date="2012" name="J. Bacteriol.">
        <title>Complete genome sequence of Nocardia brasiliensis HUJEG-1.</title>
        <authorList>
            <person name="Vera-Cabrera L."/>
            <person name="Ortiz-Lopez R."/>
            <person name="Elizondo-Gonzalez R."/>
            <person name="Perez-Maya A.A."/>
            <person name="Ocampo-Candiani J."/>
        </authorList>
    </citation>
    <scope>NUCLEOTIDE SEQUENCE [LARGE SCALE GENOMIC DNA]</scope>
    <source>
        <strain evidence="7">ATCC 700358</strain>
    </source>
</reference>
<accession>K0F509</accession>
<dbReference type="InterPro" id="IPR035418">
    <property type="entry name" value="AraC-bd_2"/>
</dbReference>
<dbReference type="GO" id="GO:0003700">
    <property type="term" value="F:DNA-binding transcription factor activity"/>
    <property type="evidence" value="ECO:0007669"/>
    <property type="project" value="InterPro"/>
</dbReference>
<dbReference type="EMBL" id="CP003876">
    <property type="protein sequence ID" value="AFU02626.1"/>
    <property type="molecule type" value="Genomic_DNA"/>
</dbReference>
<dbReference type="PROSITE" id="PS01124">
    <property type="entry name" value="HTH_ARAC_FAMILY_2"/>
    <property type="match status" value="1"/>
</dbReference>
<evidence type="ECO:0000256" key="3">
    <source>
        <dbReference type="ARBA" id="ARBA00023163"/>
    </source>
</evidence>
<dbReference type="Pfam" id="PF12833">
    <property type="entry name" value="HTH_18"/>
    <property type="match status" value="1"/>
</dbReference>
<gene>
    <name evidence="6" type="ORF">O3I_023355</name>
</gene>
<dbReference type="PANTHER" id="PTHR46796">
    <property type="entry name" value="HTH-TYPE TRANSCRIPTIONAL ACTIVATOR RHAS-RELATED"/>
    <property type="match status" value="1"/>
</dbReference>
<dbReference type="Pfam" id="PF14525">
    <property type="entry name" value="AraC_binding_2"/>
    <property type="match status" value="1"/>
</dbReference>
<evidence type="ECO:0000256" key="4">
    <source>
        <dbReference type="SAM" id="MobiDB-lite"/>
    </source>
</evidence>